<dbReference type="InterPro" id="IPR000821">
    <property type="entry name" value="Ala_racemase"/>
</dbReference>
<dbReference type="PRINTS" id="PR00992">
    <property type="entry name" value="ALARACEMASE"/>
</dbReference>
<comment type="caution">
    <text evidence="9">The sequence shown here is derived from an EMBL/GenBank/DDBJ whole genome shotgun (WGS) entry which is preliminary data.</text>
</comment>
<dbReference type="EMBL" id="QQRQ01000014">
    <property type="protein sequence ID" value="RFT06234.1"/>
    <property type="molecule type" value="Genomic_DNA"/>
</dbReference>
<dbReference type="FunFam" id="3.20.20.10:FF:000002">
    <property type="entry name" value="Alanine racemase"/>
    <property type="match status" value="1"/>
</dbReference>
<organism evidence="9 10">
    <name type="scientific">Evtepia gabavorous</name>
    <dbReference type="NCBI Taxonomy" id="2211183"/>
    <lineage>
        <taxon>Bacteria</taxon>
        <taxon>Bacillati</taxon>
        <taxon>Bacillota</taxon>
        <taxon>Clostridia</taxon>
        <taxon>Eubacteriales</taxon>
        <taxon>Evtepia</taxon>
    </lineage>
</organism>
<dbReference type="GO" id="GO:0030632">
    <property type="term" value="P:D-alanine biosynthetic process"/>
    <property type="evidence" value="ECO:0007669"/>
    <property type="project" value="UniProtKB-UniRule"/>
</dbReference>
<feature type="transmembrane region" description="Helical" evidence="7">
    <location>
        <begin position="121"/>
        <end position="140"/>
    </location>
</feature>
<dbReference type="HAMAP" id="MF_01201">
    <property type="entry name" value="Ala_racemase"/>
    <property type="match status" value="1"/>
</dbReference>
<sequence length="707" mass="76468">MGNPPRYGGLDAFKVIAALLVVAIHTSPLTTYSPDGDFLLTRSLARVAVPFFFMVTGQFVLGKVLQGRRPFSALWRQVKKILLLYLVAVVLYLPVGLYAGHYQGLSPLSALRLLLFDGTFYHLWYFPACATGLLLVYLLGRVLRGRGLLAVTGLLYLIGLFGDSYYGLTAALPPLAAAYEAGFQVFSYTRNGLFMAPLFLLLGARLGSRPPAGRPAVNGLGLLLSLVLMTGEAFTLRHFALQRHDSMYLLLPVVMVFLYRLLLAWSPQAPAFCRPVSTWVYILHPAMIVVIRGAAEAVGLTAVLVDNSLVHYLAVCLLSFLAAAVIAWALARLRPPRPTRGRAWIQLDQDALAHNVSALRSLLPPGCQLMPAVKANAYGHGALPIARALAAQGISAFCVACLEEGIQLRKGGIRGEILILGYTPPSQVPLLRRYKLTQTAVDFSHAVQLSQAGKSLPVHLAVDTGMHRLGEPCHHLEEIVQIFTMKHLRVEGIFTHLCTADSPSPADRAYVQRQVQAFQQLLEELKNRGIPLPKVHLQASHGLLNYPDISGDYARVGIALYGLLSTQQDWNAAAPPLRPVLSLHARVAAVKSLPAGAGAGYGLAFVAQRPTQVAVLTIGYGDGLPRSLTGGEVLLGGRRAPIIGRICMDQTLVDVTDLPAVQPGDEAILIGSAGQETITAYDLARQTDTITNEILSQLGTRLERILS</sequence>
<dbReference type="GO" id="GO:0016747">
    <property type="term" value="F:acyltransferase activity, transferring groups other than amino-acyl groups"/>
    <property type="evidence" value="ECO:0007669"/>
    <property type="project" value="InterPro"/>
</dbReference>
<feature type="transmembrane region" description="Helical" evidence="7">
    <location>
        <begin position="12"/>
        <end position="31"/>
    </location>
</feature>
<feature type="transmembrane region" description="Helical" evidence="7">
    <location>
        <begin position="147"/>
        <end position="168"/>
    </location>
</feature>
<evidence type="ECO:0000256" key="5">
    <source>
        <dbReference type="PIRSR" id="PIRSR600821-50"/>
    </source>
</evidence>
<dbReference type="InterPro" id="IPR020622">
    <property type="entry name" value="Ala_racemase_pyridoxalP-BS"/>
</dbReference>
<evidence type="ECO:0000259" key="8">
    <source>
        <dbReference type="SMART" id="SM01005"/>
    </source>
</evidence>
<dbReference type="SUPFAM" id="SSF50621">
    <property type="entry name" value="Alanine racemase C-terminal domain-like"/>
    <property type="match status" value="1"/>
</dbReference>
<dbReference type="RefSeq" id="WP_117142439.1">
    <property type="nucleotide sequence ID" value="NZ_CAKXKJ010000007.1"/>
</dbReference>
<reference evidence="9 10" key="1">
    <citation type="submission" date="2018-07" db="EMBL/GenBank/DDBJ databases">
        <title>GABA Modulating Bacteria of the Human Gut Microbiota.</title>
        <authorList>
            <person name="Strandwitz P."/>
            <person name="Kim K.H."/>
            <person name="Terekhova D."/>
            <person name="Liu J.K."/>
            <person name="Sharma A."/>
            <person name="Levering J."/>
            <person name="Mcdonald D."/>
            <person name="Dietrich D."/>
            <person name="Ramadhar T.R."/>
            <person name="Lekbua A."/>
            <person name="Mroue N."/>
            <person name="Liston C."/>
            <person name="Stewart E.J."/>
            <person name="Dubin M.J."/>
            <person name="Zengler K."/>
            <person name="Knight R."/>
            <person name="Gilbert J.A."/>
            <person name="Clardy J."/>
            <person name="Lewis K."/>
        </authorList>
    </citation>
    <scope>NUCLEOTIDE SEQUENCE [LARGE SCALE GENOMIC DNA]</scope>
    <source>
        <strain evidence="9 10">KLE1738</strain>
    </source>
</reference>
<keyword evidence="7" id="KW-0812">Transmembrane</keyword>
<feature type="transmembrane region" description="Helical" evidence="7">
    <location>
        <begin position="219"/>
        <end position="240"/>
    </location>
</feature>
<dbReference type="GO" id="GO:0030170">
    <property type="term" value="F:pyridoxal phosphate binding"/>
    <property type="evidence" value="ECO:0007669"/>
    <property type="project" value="UniProtKB-UniRule"/>
</dbReference>
<dbReference type="GO" id="GO:0008784">
    <property type="term" value="F:alanine racemase activity"/>
    <property type="evidence" value="ECO:0007669"/>
    <property type="project" value="UniProtKB-UniRule"/>
</dbReference>
<keyword evidence="3 4" id="KW-0413">Isomerase</keyword>
<feature type="binding site" evidence="4 6">
    <location>
        <position position="468"/>
    </location>
    <ligand>
        <name>substrate</name>
    </ligand>
</feature>
<comment type="similarity">
    <text evidence="4">Belongs to the alanine racemase family.</text>
</comment>
<feature type="transmembrane region" description="Helical" evidence="7">
    <location>
        <begin position="82"/>
        <end position="101"/>
    </location>
</feature>
<dbReference type="InterPro" id="IPR001608">
    <property type="entry name" value="Ala_racemase_N"/>
</dbReference>
<dbReference type="PANTHER" id="PTHR30511">
    <property type="entry name" value="ALANINE RACEMASE"/>
    <property type="match status" value="1"/>
</dbReference>
<comment type="function">
    <text evidence="4">Catalyzes the interconversion of L-alanine and D-alanine. May also act on other amino acids.</text>
</comment>
<dbReference type="Gene3D" id="2.40.37.10">
    <property type="entry name" value="Lyase, Ornithine Decarboxylase, Chain A, domain 1"/>
    <property type="match status" value="1"/>
</dbReference>
<dbReference type="SUPFAM" id="SSF51419">
    <property type="entry name" value="PLP-binding barrel"/>
    <property type="match status" value="1"/>
</dbReference>
<evidence type="ECO:0000256" key="4">
    <source>
        <dbReference type="HAMAP-Rule" id="MF_01201"/>
    </source>
</evidence>
<feature type="active site" description="Proton acceptor; specific for L-alanine" evidence="4">
    <location>
        <position position="601"/>
    </location>
</feature>
<protein>
    <recommendedName>
        <fullName evidence="4">Alanine racemase</fullName>
        <ecNumber evidence="4">5.1.1.1</ecNumber>
    </recommendedName>
</protein>
<comment type="cofactor">
    <cofactor evidence="1 4 5">
        <name>pyridoxal 5'-phosphate</name>
        <dbReference type="ChEBI" id="CHEBI:597326"/>
    </cofactor>
</comment>
<feature type="transmembrane region" description="Helical" evidence="7">
    <location>
        <begin position="246"/>
        <end position="266"/>
    </location>
</feature>
<dbReference type="SMART" id="SM01005">
    <property type="entry name" value="Ala_racemase_C"/>
    <property type="match status" value="1"/>
</dbReference>
<feature type="domain" description="Alanine racemase C-terminal" evidence="8">
    <location>
        <begin position="580"/>
        <end position="707"/>
    </location>
</feature>
<feature type="transmembrane region" description="Helical" evidence="7">
    <location>
        <begin position="43"/>
        <end position="61"/>
    </location>
</feature>
<dbReference type="Gene3D" id="3.20.20.10">
    <property type="entry name" value="Alanine racemase"/>
    <property type="match status" value="1"/>
</dbReference>
<feature type="transmembrane region" description="Helical" evidence="7">
    <location>
        <begin position="309"/>
        <end position="331"/>
    </location>
</feature>
<feature type="binding site" evidence="4 6">
    <location>
        <position position="648"/>
    </location>
    <ligand>
        <name>substrate</name>
    </ligand>
</feature>
<feature type="transmembrane region" description="Helical" evidence="7">
    <location>
        <begin position="278"/>
        <end position="303"/>
    </location>
</feature>
<keyword evidence="2 4" id="KW-0663">Pyridoxal phosphate</keyword>
<comment type="catalytic activity">
    <reaction evidence="4">
        <text>L-alanine = D-alanine</text>
        <dbReference type="Rhea" id="RHEA:20249"/>
        <dbReference type="ChEBI" id="CHEBI:57416"/>
        <dbReference type="ChEBI" id="CHEBI:57972"/>
        <dbReference type="EC" id="5.1.1.1"/>
    </reaction>
</comment>
<dbReference type="EC" id="5.1.1.1" evidence="4"/>
<dbReference type="GO" id="GO:0005829">
    <property type="term" value="C:cytosol"/>
    <property type="evidence" value="ECO:0007669"/>
    <property type="project" value="TreeGrafter"/>
</dbReference>
<feature type="modified residue" description="N6-(pyridoxal phosphate)lysine" evidence="4 5">
    <location>
        <position position="374"/>
    </location>
</feature>
<dbReference type="GeneID" id="97995762"/>
<keyword evidence="7" id="KW-1133">Transmembrane helix</keyword>
<dbReference type="InterPro" id="IPR011079">
    <property type="entry name" value="Ala_racemase_C"/>
</dbReference>
<dbReference type="Pfam" id="PF01168">
    <property type="entry name" value="Ala_racemase_N"/>
    <property type="match status" value="1"/>
</dbReference>
<dbReference type="OrthoDB" id="9813814at2"/>
<keyword evidence="10" id="KW-1185">Reference proteome</keyword>
<evidence type="ECO:0000256" key="7">
    <source>
        <dbReference type="SAM" id="Phobius"/>
    </source>
</evidence>
<evidence type="ECO:0000313" key="9">
    <source>
        <dbReference type="EMBL" id="RFT06234.1"/>
    </source>
</evidence>
<dbReference type="NCBIfam" id="NF033131">
    <property type="entry name" value="vanT-G-Cterm"/>
    <property type="match status" value="1"/>
</dbReference>
<dbReference type="UniPathway" id="UPA00042">
    <property type="reaction ID" value="UER00497"/>
</dbReference>
<dbReference type="Pfam" id="PF01757">
    <property type="entry name" value="Acyl_transf_3"/>
    <property type="match status" value="1"/>
</dbReference>
<evidence type="ECO:0000256" key="2">
    <source>
        <dbReference type="ARBA" id="ARBA00022898"/>
    </source>
</evidence>
<name>A0A3E2B2M3_9FIRM</name>
<dbReference type="InterPro" id="IPR002656">
    <property type="entry name" value="Acyl_transf_3_dom"/>
</dbReference>
<dbReference type="PANTHER" id="PTHR30511:SF0">
    <property type="entry name" value="ALANINE RACEMASE, CATABOLIC-RELATED"/>
    <property type="match status" value="1"/>
</dbReference>
<evidence type="ECO:0000256" key="3">
    <source>
        <dbReference type="ARBA" id="ARBA00023235"/>
    </source>
</evidence>
<evidence type="ECO:0000256" key="6">
    <source>
        <dbReference type="PIRSR" id="PIRSR600821-52"/>
    </source>
</evidence>
<accession>A0A3E2B2M3</accession>
<evidence type="ECO:0000313" key="10">
    <source>
        <dbReference type="Proteomes" id="UP000260649"/>
    </source>
</evidence>
<keyword evidence="7" id="KW-0472">Membrane</keyword>
<gene>
    <name evidence="9" type="primary">vanT</name>
    <name evidence="9" type="ORF">DV520_08460</name>
</gene>
<dbReference type="AlphaFoldDB" id="A0A3E2B2M3"/>
<dbReference type="NCBIfam" id="TIGR00492">
    <property type="entry name" value="alr"/>
    <property type="match status" value="1"/>
</dbReference>
<dbReference type="Proteomes" id="UP000260649">
    <property type="component" value="Unassembled WGS sequence"/>
</dbReference>
<dbReference type="InterPro" id="IPR029066">
    <property type="entry name" value="PLP-binding_barrel"/>
</dbReference>
<comment type="pathway">
    <text evidence="4">Amino-acid biosynthesis; D-alanine biosynthesis; D-alanine from L-alanine: step 1/1.</text>
</comment>
<dbReference type="PROSITE" id="PS00395">
    <property type="entry name" value="ALANINE_RACEMASE"/>
    <property type="match status" value="1"/>
</dbReference>
<dbReference type="InterPro" id="IPR009006">
    <property type="entry name" value="Ala_racemase/Decarboxylase_C"/>
</dbReference>
<dbReference type="Pfam" id="PF00842">
    <property type="entry name" value="Ala_racemase_C"/>
    <property type="match status" value="1"/>
</dbReference>
<proteinExistence type="inferred from homology"/>
<feature type="active site" description="Proton acceptor; specific for D-alanine" evidence="4">
    <location>
        <position position="374"/>
    </location>
</feature>
<evidence type="ECO:0000256" key="1">
    <source>
        <dbReference type="ARBA" id="ARBA00001933"/>
    </source>
</evidence>